<sequence>MIVISDTTPILSLLKAGRLDLLQKLYESVIIPEAVYDELTINPLFKNERDKISGCPFLKVEKTENLKSVRILRDVTGLDAGESEALIIYDEKQADLLLIDEHKERSVAKRMSVEYIGTLGIFMLAYDKKILSTEEIEKCLNILLNKNIRLSRRLCNKVLCYVGSDKTI</sequence>
<dbReference type="PANTHER" id="PTHR39550:SF1">
    <property type="entry name" value="SLL0658 PROTEIN"/>
    <property type="match status" value="1"/>
</dbReference>
<keyword evidence="2" id="KW-1185">Reference proteome</keyword>
<dbReference type="STRING" id="1235802.C823_04113"/>
<dbReference type="InterPro" id="IPR021799">
    <property type="entry name" value="PIN-like_prokaryotic"/>
</dbReference>
<comment type="caution">
    <text evidence="1">The sequence shown here is derived from an EMBL/GenBank/DDBJ whole genome shotgun (WGS) entry which is preliminary data.</text>
</comment>
<gene>
    <name evidence="1" type="ORF">C823_04113</name>
</gene>
<evidence type="ECO:0000313" key="2">
    <source>
        <dbReference type="Proteomes" id="UP000012589"/>
    </source>
</evidence>
<dbReference type="PATRIC" id="fig|1235802.3.peg.4366"/>
<dbReference type="eggNOG" id="COG2405">
    <property type="taxonomic scope" value="Bacteria"/>
</dbReference>
<dbReference type="HOGENOM" id="CLU_115769_0_1_9"/>
<accession>N2A1K8</accession>
<organism evidence="1 2">
    <name type="scientific">Eubacterium plexicaudatum ASF492</name>
    <dbReference type="NCBI Taxonomy" id="1235802"/>
    <lineage>
        <taxon>Bacteria</taxon>
        <taxon>Bacillati</taxon>
        <taxon>Bacillota</taxon>
        <taxon>Clostridia</taxon>
        <taxon>Eubacteriales</taxon>
        <taxon>Eubacteriaceae</taxon>
        <taxon>Eubacterium</taxon>
    </lineage>
</organism>
<dbReference type="Pfam" id="PF11848">
    <property type="entry name" value="DUF3368"/>
    <property type="match status" value="1"/>
</dbReference>
<evidence type="ECO:0000313" key="1">
    <source>
        <dbReference type="EMBL" id="EMZ22026.1"/>
    </source>
</evidence>
<reference evidence="1 2" key="1">
    <citation type="journal article" date="2014" name="Genome Announc.">
        <title>Draft genome sequences of the altered schaedler flora, a defined bacterial community from gnotobiotic mice.</title>
        <authorList>
            <person name="Wannemuehler M.J."/>
            <person name="Overstreet A.M."/>
            <person name="Ward D.V."/>
            <person name="Phillips G.J."/>
        </authorList>
    </citation>
    <scope>NUCLEOTIDE SEQUENCE [LARGE SCALE GENOMIC DNA]</scope>
    <source>
        <strain evidence="1 2">ASF492</strain>
    </source>
</reference>
<protein>
    <recommendedName>
        <fullName evidence="3">Nucleic acid-binding protein</fullName>
    </recommendedName>
</protein>
<dbReference type="Proteomes" id="UP000012589">
    <property type="component" value="Unassembled WGS sequence"/>
</dbReference>
<dbReference type="AlphaFoldDB" id="N2A1K8"/>
<name>N2A1K8_9FIRM</name>
<dbReference type="EMBL" id="AQFT01000124">
    <property type="protein sequence ID" value="EMZ22026.1"/>
    <property type="molecule type" value="Genomic_DNA"/>
</dbReference>
<dbReference type="OrthoDB" id="9796404at2"/>
<dbReference type="PANTHER" id="PTHR39550">
    <property type="entry name" value="SLL0658 PROTEIN"/>
    <property type="match status" value="1"/>
</dbReference>
<proteinExistence type="predicted"/>
<evidence type="ECO:0008006" key="3">
    <source>
        <dbReference type="Google" id="ProtNLM"/>
    </source>
</evidence>